<feature type="transmembrane region" description="Helical" evidence="5">
    <location>
        <begin position="298"/>
        <end position="322"/>
    </location>
</feature>
<feature type="transmembrane region" description="Helical" evidence="5">
    <location>
        <begin position="16"/>
        <end position="37"/>
    </location>
</feature>
<feature type="transmembrane region" description="Helical" evidence="5">
    <location>
        <begin position="213"/>
        <end position="230"/>
    </location>
</feature>
<feature type="transmembrane region" description="Helical" evidence="5">
    <location>
        <begin position="150"/>
        <end position="170"/>
    </location>
</feature>
<organism evidence="6 7">
    <name type="scientific">Duganella aceris</name>
    <dbReference type="NCBI Taxonomy" id="2703883"/>
    <lineage>
        <taxon>Bacteria</taxon>
        <taxon>Pseudomonadati</taxon>
        <taxon>Pseudomonadota</taxon>
        <taxon>Betaproteobacteria</taxon>
        <taxon>Burkholderiales</taxon>
        <taxon>Oxalobacteraceae</taxon>
        <taxon>Telluria group</taxon>
        <taxon>Duganella</taxon>
    </lineage>
</organism>
<comment type="caution">
    <text evidence="6">The sequence shown here is derived from an EMBL/GenBank/DDBJ whole genome shotgun (WGS) entry which is preliminary data.</text>
</comment>
<feature type="transmembrane region" description="Helical" evidence="5">
    <location>
        <begin position="176"/>
        <end position="201"/>
    </location>
</feature>
<dbReference type="PANTHER" id="PTHR37955:SF1">
    <property type="entry name" value="DEP DOMAIN-CONTAINING PROTEIN"/>
    <property type="match status" value="1"/>
</dbReference>
<accession>A0ABX0FVU9</accession>
<sequence>MEATDTRASSTTASRLAYLPVGMFGSVMGLCGLSVAWHGAHRYFGAPAWIAQLVGVCAALAFIGVGVAYCIKGWFGFAAVRAEFNHPVAGNLFGTPMISLLLLPFVLVDFSLTLARLSWVLGAAGMTALAWVIVSRWMTVRQTATQVTPAWIVPVVGMLDIPLAVPQLQWEGLHGLMVFGLAVGLFFAIPLFTMIFSRLAMEEPLAASLQPSLLILVAPFAVGFTAYVTSTGAIDLFAQALYMLMLFVLAVLLGRLRHLPHCSPFRVSWWAASFPLAASAGAAVRYAAHAQTLTTDVIAIVVLTVATLTIAVFVGQTIAGILQGRLQALA</sequence>
<evidence type="ECO:0000256" key="1">
    <source>
        <dbReference type="ARBA" id="ARBA00004141"/>
    </source>
</evidence>
<comment type="subcellular location">
    <subcellularLocation>
        <location evidence="1">Membrane</location>
        <topology evidence="1">Multi-pass membrane protein</topology>
    </subcellularLocation>
</comment>
<dbReference type="InterPro" id="IPR052951">
    <property type="entry name" value="Tellurite_res_ion_channel"/>
</dbReference>
<feature type="transmembrane region" description="Helical" evidence="5">
    <location>
        <begin position="118"/>
        <end position="138"/>
    </location>
</feature>
<evidence type="ECO:0000256" key="5">
    <source>
        <dbReference type="SAM" id="Phobius"/>
    </source>
</evidence>
<protein>
    <submittedName>
        <fullName evidence="6">C4-dicarboxylate ABC transporter</fullName>
    </submittedName>
</protein>
<reference evidence="6 7" key="1">
    <citation type="submission" date="2020-01" db="EMBL/GenBank/DDBJ databases">
        <authorList>
            <person name="Lee S.D."/>
        </authorList>
    </citation>
    <scope>NUCLEOTIDE SEQUENCE [LARGE SCALE GENOMIC DNA]</scope>
    <source>
        <strain evidence="6 7">SAP-35</strain>
    </source>
</reference>
<evidence type="ECO:0000313" key="6">
    <source>
        <dbReference type="EMBL" id="NGZ88523.1"/>
    </source>
</evidence>
<feature type="transmembrane region" description="Helical" evidence="5">
    <location>
        <begin position="236"/>
        <end position="255"/>
    </location>
</feature>
<reference evidence="7" key="2">
    <citation type="submission" date="2023-07" db="EMBL/GenBank/DDBJ databases">
        <title>Duganella aceri sp. nov., isolated from tree sap.</title>
        <authorList>
            <person name="Kim I.S."/>
        </authorList>
    </citation>
    <scope>NUCLEOTIDE SEQUENCE [LARGE SCALE GENOMIC DNA]</scope>
    <source>
        <strain evidence="7">SAP-35</strain>
    </source>
</reference>
<keyword evidence="2 5" id="KW-0812">Transmembrane</keyword>
<evidence type="ECO:0000256" key="3">
    <source>
        <dbReference type="ARBA" id="ARBA00022989"/>
    </source>
</evidence>
<dbReference type="Pfam" id="PF03595">
    <property type="entry name" value="SLAC1"/>
    <property type="match status" value="1"/>
</dbReference>
<dbReference type="EMBL" id="JAADJT010000024">
    <property type="protein sequence ID" value="NGZ88523.1"/>
    <property type="molecule type" value="Genomic_DNA"/>
</dbReference>
<dbReference type="InterPro" id="IPR004695">
    <property type="entry name" value="SLAC1/Mae1/Ssu1/TehA"/>
</dbReference>
<proteinExistence type="predicted"/>
<evidence type="ECO:0000256" key="4">
    <source>
        <dbReference type="ARBA" id="ARBA00023136"/>
    </source>
</evidence>
<dbReference type="Proteomes" id="UP000666369">
    <property type="component" value="Unassembled WGS sequence"/>
</dbReference>
<feature type="transmembrane region" description="Helical" evidence="5">
    <location>
        <begin position="267"/>
        <end position="286"/>
    </location>
</feature>
<dbReference type="Gene3D" id="1.50.10.150">
    <property type="entry name" value="Voltage-dependent anion channel"/>
    <property type="match status" value="1"/>
</dbReference>
<keyword evidence="3 5" id="KW-1133">Transmembrane helix</keyword>
<evidence type="ECO:0000313" key="7">
    <source>
        <dbReference type="Proteomes" id="UP000666369"/>
    </source>
</evidence>
<name>A0ABX0FVU9_9BURK</name>
<feature type="transmembrane region" description="Helical" evidence="5">
    <location>
        <begin position="92"/>
        <end position="112"/>
    </location>
</feature>
<evidence type="ECO:0000256" key="2">
    <source>
        <dbReference type="ARBA" id="ARBA00022692"/>
    </source>
</evidence>
<feature type="transmembrane region" description="Helical" evidence="5">
    <location>
        <begin position="49"/>
        <end position="71"/>
    </location>
</feature>
<dbReference type="CDD" id="cd09323">
    <property type="entry name" value="TDT_SLAC1_like"/>
    <property type="match status" value="1"/>
</dbReference>
<dbReference type="RefSeq" id="WP_166108639.1">
    <property type="nucleotide sequence ID" value="NZ_JAADJT010000024.1"/>
</dbReference>
<dbReference type="InterPro" id="IPR038665">
    <property type="entry name" value="Voltage-dep_anion_channel_sf"/>
</dbReference>
<keyword evidence="7" id="KW-1185">Reference proteome</keyword>
<gene>
    <name evidence="6" type="ORF">GW587_30265</name>
</gene>
<keyword evidence="4 5" id="KW-0472">Membrane</keyword>
<dbReference type="PANTHER" id="PTHR37955">
    <property type="entry name" value="TELLURITE RESISTANCE PROTEIN TEHA"/>
    <property type="match status" value="1"/>
</dbReference>